<name>A0A382T8K4_9ZZZZ</name>
<accession>A0A382T8K4</accession>
<evidence type="ECO:0000313" key="1">
    <source>
        <dbReference type="EMBL" id="SVD18376.1"/>
    </source>
</evidence>
<proteinExistence type="predicted"/>
<gene>
    <name evidence="1" type="ORF">METZ01_LOCUS371230</name>
</gene>
<protein>
    <submittedName>
        <fullName evidence="1">Uncharacterized protein</fullName>
    </submittedName>
</protein>
<organism evidence="1">
    <name type="scientific">marine metagenome</name>
    <dbReference type="NCBI Taxonomy" id="408172"/>
    <lineage>
        <taxon>unclassified sequences</taxon>
        <taxon>metagenomes</taxon>
        <taxon>ecological metagenomes</taxon>
    </lineage>
</organism>
<reference evidence="1" key="1">
    <citation type="submission" date="2018-05" db="EMBL/GenBank/DDBJ databases">
        <authorList>
            <person name="Lanie J.A."/>
            <person name="Ng W.-L."/>
            <person name="Kazmierczak K.M."/>
            <person name="Andrzejewski T.M."/>
            <person name="Davidsen T.M."/>
            <person name="Wayne K.J."/>
            <person name="Tettelin H."/>
            <person name="Glass J.I."/>
            <person name="Rusch D."/>
            <person name="Podicherti R."/>
            <person name="Tsui H.-C.T."/>
            <person name="Winkler M.E."/>
        </authorList>
    </citation>
    <scope>NUCLEOTIDE SEQUENCE</scope>
</reference>
<dbReference type="AlphaFoldDB" id="A0A382T8K4"/>
<dbReference type="EMBL" id="UINC01134685">
    <property type="protein sequence ID" value="SVD18376.1"/>
    <property type="molecule type" value="Genomic_DNA"/>
</dbReference>
<sequence length="84" mass="9731">MIHNIERYFKCCVTYLASISTSTFIISPSPIERKVVLFHVYGTRFTLNVRLETSLTVRETPFNETEHLLTINFLISFGIFNVIS</sequence>